<dbReference type="Proteomes" id="UP001597045">
    <property type="component" value="Unassembled WGS sequence"/>
</dbReference>
<keyword evidence="2" id="KW-0472">Membrane</keyword>
<dbReference type="EMBL" id="JBHTIS010003338">
    <property type="protein sequence ID" value="MFD1051116.1"/>
    <property type="molecule type" value="Genomic_DNA"/>
</dbReference>
<evidence type="ECO:0000313" key="4">
    <source>
        <dbReference type="Proteomes" id="UP001597045"/>
    </source>
</evidence>
<feature type="region of interest" description="Disordered" evidence="1">
    <location>
        <begin position="90"/>
        <end position="202"/>
    </location>
</feature>
<feature type="compositionally biased region" description="Polar residues" evidence="1">
    <location>
        <begin position="105"/>
        <end position="116"/>
    </location>
</feature>
<evidence type="ECO:0000256" key="2">
    <source>
        <dbReference type="SAM" id="Phobius"/>
    </source>
</evidence>
<keyword evidence="2" id="KW-0812">Transmembrane</keyword>
<protein>
    <submittedName>
        <fullName evidence="3">Uncharacterized protein</fullName>
    </submittedName>
</protein>
<evidence type="ECO:0000256" key="1">
    <source>
        <dbReference type="SAM" id="MobiDB-lite"/>
    </source>
</evidence>
<organism evidence="3 4">
    <name type="scientific">Kibdelosporangium lantanae</name>
    <dbReference type="NCBI Taxonomy" id="1497396"/>
    <lineage>
        <taxon>Bacteria</taxon>
        <taxon>Bacillati</taxon>
        <taxon>Actinomycetota</taxon>
        <taxon>Actinomycetes</taxon>
        <taxon>Pseudonocardiales</taxon>
        <taxon>Pseudonocardiaceae</taxon>
        <taxon>Kibdelosporangium</taxon>
    </lineage>
</organism>
<evidence type="ECO:0000313" key="3">
    <source>
        <dbReference type="EMBL" id="MFD1051116.1"/>
    </source>
</evidence>
<gene>
    <name evidence="3" type="ORF">ACFQ1S_39085</name>
</gene>
<feature type="non-terminal residue" evidence="3">
    <location>
        <position position="202"/>
    </location>
</feature>
<feature type="compositionally biased region" description="Low complexity" evidence="1">
    <location>
        <begin position="146"/>
        <end position="170"/>
    </location>
</feature>
<keyword evidence="2" id="KW-1133">Transmembrane helix</keyword>
<feature type="transmembrane region" description="Helical" evidence="2">
    <location>
        <begin position="6"/>
        <end position="23"/>
    </location>
</feature>
<proteinExistence type="predicted"/>
<keyword evidence="4" id="KW-1185">Reference proteome</keyword>
<name>A0ABW3MKZ4_9PSEU</name>
<sequence>MVSIVLHYLVAYVMAMRLALTTYKLPRPSQVPITRPKSTLDNLILIVVLVAVSLFVAAGAACLVSRTGGDMVYYTFILLAIPTAVNASAGEDRGADSTGIRGSRPGQSSGLLTSSKRPGGHFDNHRGEAGGPGGEVLPPPRRRAARSNNNSNTRSSLTRLGRPLKLLGPRSWCDWRCDTPGDREVHRRPARSGHGPGGRAHP</sequence>
<feature type="transmembrane region" description="Helical" evidence="2">
    <location>
        <begin position="43"/>
        <end position="66"/>
    </location>
</feature>
<comment type="caution">
    <text evidence="3">The sequence shown here is derived from an EMBL/GenBank/DDBJ whole genome shotgun (WGS) entry which is preliminary data.</text>
</comment>
<feature type="compositionally biased region" description="Basic and acidic residues" evidence="1">
    <location>
        <begin position="173"/>
        <end position="187"/>
    </location>
</feature>
<reference evidence="4" key="1">
    <citation type="journal article" date="2019" name="Int. J. Syst. Evol. Microbiol.">
        <title>The Global Catalogue of Microorganisms (GCM) 10K type strain sequencing project: providing services to taxonomists for standard genome sequencing and annotation.</title>
        <authorList>
            <consortium name="The Broad Institute Genomics Platform"/>
            <consortium name="The Broad Institute Genome Sequencing Center for Infectious Disease"/>
            <person name="Wu L."/>
            <person name="Ma J."/>
        </authorList>
    </citation>
    <scope>NUCLEOTIDE SEQUENCE [LARGE SCALE GENOMIC DNA]</scope>
    <source>
        <strain evidence="4">JCM 31486</strain>
    </source>
</reference>
<accession>A0ABW3MKZ4</accession>